<dbReference type="Gene3D" id="2.150.10.10">
    <property type="entry name" value="Serralysin-like metalloprotease, C-terminal"/>
    <property type="match status" value="4"/>
</dbReference>
<sequence length="833" mass="85766">MAAEDQNTQAQNMAEQTGTAGDDTLVGGAGQDSLDGGAGNDDLSGQESEDRLLGGQGDDSLDGGDGNDLAAGDYVGSEWELVDGVWVYHPDRVISNPDWNTLDPFDTNYNDTITTGAGEDVLLGNRGNDRLDAGAGDDLINAGSGVDTAYGREGDDVLNLESGNDTGYGGAGADIVNAGDGDDLVYGDSGAVNLIADAITGSKPQTFEQHAQQGGWALRDGAAGQEMVRSIETNAGETYELSFDLAANLSAGATSGTVEILWNGAVVDTVSTTSGAYQTHSVQVEGTGGPGELSFRIVQDPAEAGPEIDMSGPIYSYDKTMQFGGQEVSVEAFAPGQAKLYQVIDGQLKVFDPATETYADAGPPTGIKINATGFNVEDDLIYGVARSTGVDALGRTTSPPDLVALDAKGNFYRVGEAPFSDYVGDFDSSGNLWSFNSSLNRVAKIDVDSLDADGNPEVTVYDLPNDLLKGQIFDIAYSAKDDCFYAVQAPSRNGGNGELHRIDLSEVGSGGEPQITTIPIAGTLFGDTMQSGMVKGAYGAVFLDGDGNLFFGLNKGDHDLDASTGAEGGVYQVHYDFNTGYAYNEFKSTAQTTNSNDGAVDPRSVDPFAEVDTESPILLKDPSVVSLAGGNDDLRGGDGDDVMFGEAGDDKLHGGSGDDELSGGEGNDKILGGTGNDSLDGGSGDDKLMSGGGHDTVEGGAGNDYIHAGGGDDVIDGGAGADKIVGGAGSDVISGGAGNDHLWGGNWAADGSSDTFVVARGGGSDMVHDFESGHDVVDLSDYGLSYEQLQGLMEDQGWATVIDLSSIEGGPPGDKLILKSVSIDDLDESNFIL</sequence>
<dbReference type="GO" id="GO:0090729">
    <property type="term" value="F:toxin activity"/>
    <property type="evidence" value="ECO:0007669"/>
    <property type="project" value="UniProtKB-KW"/>
</dbReference>
<dbReference type="InterPro" id="IPR003995">
    <property type="entry name" value="RTX_toxin_determinant-A"/>
</dbReference>
<keyword evidence="3" id="KW-0964">Secreted</keyword>
<dbReference type="Pfam" id="PF21959">
    <property type="entry name" value="DUF6923"/>
    <property type="match status" value="1"/>
</dbReference>
<dbReference type="RefSeq" id="WP_139838551.1">
    <property type="nucleotide sequence ID" value="NZ_FWFQ01000004.1"/>
</dbReference>
<dbReference type="AlphaFoldDB" id="A0A1Y5RQG5"/>
<feature type="domain" description="DUF6923" evidence="9">
    <location>
        <begin position="354"/>
        <end position="556"/>
    </location>
</feature>
<keyword evidence="11" id="KW-1185">Reference proteome</keyword>
<dbReference type="PRINTS" id="PR00313">
    <property type="entry name" value="CABNDNGRPT"/>
</dbReference>
<evidence type="ECO:0000313" key="10">
    <source>
        <dbReference type="EMBL" id="SLN21911.1"/>
    </source>
</evidence>
<dbReference type="GO" id="GO:0005576">
    <property type="term" value="C:extracellular region"/>
    <property type="evidence" value="ECO:0007669"/>
    <property type="project" value="UniProtKB-SubCell"/>
</dbReference>
<dbReference type="PROSITE" id="PS00330">
    <property type="entry name" value="HEMOLYSIN_CALCIUM"/>
    <property type="match status" value="7"/>
</dbReference>
<dbReference type="EMBL" id="FWFQ01000004">
    <property type="protein sequence ID" value="SLN21911.1"/>
    <property type="molecule type" value="Genomic_DNA"/>
</dbReference>
<dbReference type="PANTHER" id="PTHR38340:SF1">
    <property type="entry name" value="S-LAYER PROTEIN"/>
    <property type="match status" value="1"/>
</dbReference>
<dbReference type="PRINTS" id="PR01488">
    <property type="entry name" value="RTXTOXINA"/>
</dbReference>
<dbReference type="InterPro" id="IPR011049">
    <property type="entry name" value="Serralysin-like_metalloprot_C"/>
</dbReference>
<evidence type="ECO:0000256" key="6">
    <source>
        <dbReference type="ARBA" id="ARBA00023026"/>
    </source>
</evidence>
<evidence type="ECO:0000256" key="4">
    <source>
        <dbReference type="ARBA" id="ARBA00022656"/>
    </source>
</evidence>
<dbReference type="OrthoDB" id="8479154at2"/>
<evidence type="ECO:0000256" key="2">
    <source>
        <dbReference type="ARBA" id="ARBA00004613"/>
    </source>
</evidence>
<evidence type="ECO:0000313" key="11">
    <source>
        <dbReference type="Proteomes" id="UP000193409"/>
    </source>
</evidence>
<dbReference type="SUPFAM" id="SSF51120">
    <property type="entry name" value="beta-Roll"/>
    <property type="match status" value="4"/>
</dbReference>
<protein>
    <submittedName>
        <fullName evidence="10">RTX-I toxin determinant A from serotypes 1/9</fullName>
    </submittedName>
</protein>
<keyword evidence="7" id="KW-0472">Membrane</keyword>
<keyword evidence="4" id="KW-0800">Toxin</keyword>
<dbReference type="GO" id="GO:0005509">
    <property type="term" value="F:calcium ion binding"/>
    <property type="evidence" value="ECO:0007669"/>
    <property type="project" value="InterPro"/>
</dbReference>
<organism evidence="10 11">
    <name type="scientific">Pseudoruegeria aquimaris</name>
    <dbReference type="NCBI Taxonomy" id="393663"/>
    <lineage>
        <taxon>Bacteria</taxon>
        <taxon>Pseudomonadati</taxon>
        <taxon>Pseudomonadota</taxon>
        <taxon>Alphaproteobacteria</taxon>
        <taxon>Rhodobacterales</taxon>
        <taxon>Roseobacteraceae</taxon>
        <taxon>Pseudoruegeria</taxon>
    </lineage>
</organism>
<evidence type="ECO:0000256" key="7">
    <source>
        <dbReference type="ARBA" id="ARBA00023136"/>
    </source>
</evidence>
<name>A0A1Y5RQG5_9RHOB</name>
<evidence type="ECO:0000256" key="8">
    <source>
        <dbReference type="SAM" id="MobiDB-lite"/>
    </source>
</evidence>
<accession>A0A1Y5RQG5</accession>
<dbReference type="GO" id="GO:0016020">
    <property type="term" value="C:membrane"/>
    <property type="evidence" value="ECO:0007669"/>
    <property type="project" value="UniProtKB-SubCell"/>
</dbReference>
<feature type="region of interest" description="Disordered" evidence="8">
    <location>
        <begin position="1"/>
        <end position="69"/>
    </location>
</feature>
<evidence type="ECO:0000256" key="3">
    <source>
        <dbReference type="ARBA" id="ARBA00022525"/>
    </source>
</evidence>
<proteinExistence type="predicted"/>
<reference evidence="10 11" key="1">
    <citation type="submission" date="2017-03" db="EMBL/GenBank/DDBJ databases">
        <authorList>
            <person name="Afonso C.L."/>
            <person name="Miller P.J."/>
            <person name="Scott M.A."/>
            <person name="Spackman E."/>
            <person name="Goraichik I."/>
            <person name="Dimitrov K.M."/>
            <person name="Suarez D.L."/>
            <person name="Swayne D.E."/>
        </authorList>
    </citation>
    <scope>NUCLEOTIDE SEQUENCE [LARGE SCALE GENOMIC DNA]</scope>
    <source>
        <strain evidence="10 11">CECT 7680</strain>
    </source>
</reference>
<keyword evidence="5" id="KW-0677">Repeat</keyword>
<dbReference type="Pfam" id="PF00353">
    <property type="entry name" value="HemolysinCabind"/>
    <property type="match status" value="5"/>
</dbReference>
<evidence type="ECO:0000256" key="5">
    <source>
        <dbReference type="ARBA" id="ARBA00022737"/>
    </source>
</evidence>
<gene>
    <name evidence="10" type="primary">apxIA_1</name>
    <name evidence="10" type="ORF">PSA7680_00841</name>
</gene>
<comment type="subcellular location">
    <subcellularLocation>
        <location evidence="1">Membrane</location>
    </subcellularLocation>
    <subcellularLocation>
        <location evidence="2">Secreted</location>
    </subcellularLocation>
</comment>
<dbReference type="InterPro" id="IPR054215">
    <property type="entry name" value="DUF6923"/>
</dbReference>
<dbReference type="InterPro" id="IPR050557">
    <property type="entry name" value="RTX_toxin/Mannuronan_C5-epim"/>
</dbReference>
<evidence type="ECO:0000256" key="1">
    <source>
        <dbReference type="ARBA" id="ARBA00004370"/>
    </source>
</evidence>
<keyword evidence="6" id="KW-0843">Virulence</keyword>
<dbReference type="Proteomes" id="UP000193409">
    <property type="component" value="Unassembled WGS sequence"/>
</dbReference>
<dbReference type="InterPro" id="IPR018511">
    <property type="entry name" value="Hemolysin-typ_Ca-bd_CS"/>
</dbReference>
<feature type="compositionally biased region" description="Gly residues" evidence="8">
    <location>
        <begin position="690"/>
        <end position="702"/>
    </location>
</feature>
<evidence type="ECO:0000259" key="9">
    <source>
        <dbReference type="Pfam" id="PF21959"/>
    </source>
</evidence>
<dbReference type="PANTHER" id="PTHR38340">
    <property type="entry name" value="S-LAYER PROTEIN"/>
    <property type="match status" value="1"/>
</dbReference>
<feature type="region of interest" description="Disordered" evidence="8">
    <location>
        <begin position="629"/>
        <end position="702"/>
    </location>
</feature>
<dbReference type="InterPro" id="IPR001343">
    <property type="entry name" value="Hemolysn_Ca-bd"/>
</dbReference>
<dbReference type="SUPFAM" id="SSF101898">
    <property type="entry name" value="NHL repeat"/>
    <property type="match status" value="1"/>
</dbReference>
<feature type="compositionally biased region" description="Polar residues" evidence="8">
    <location>
        <begin position="1"/>
        <end position="19"/>
    </location>
</feature>